<proteinExistence type="predicted"/>
<dbReference type="AlphaFoldDB" id="A0A1E5V006"/>
<keyword evidence="2" id="KW-0732">Signal</keyword>
<accession>A0A1E5V006</accession>
<evidence type="ECO:0000313" key="3">
    <source>
        <dbReference type="EMBL" id="OEL18427.1"/>
    </source>
</evidence>
<evidence type="ECO:0000256" key="2">
    <source>
        <dbReference type="SAM" id="SignalP"/>
    </source>
</evidence>
<comment type="caution">
    <text evidence="3">The sequence shown here is derived from an EMBL/GenBank/DDBJ whole genome shotgun (WGS) entry which is preliminary data.</text>
</comment>
<organism evidence="3 4">
    <name type="scientific">Dichanthelium oligosanthes</name>
    <dbReference type="NCBI Taxonomy" id="888268"/>
    <lineage>
        <taxon>Eukaryota</taxon>
        <taxon>Viridiplantae</taxon>
        <taxon>Streptophyta</taxon>
        <taxon>Embryophyta</taxon>
        <taxon>Tracheophyta</taxon>
        <taxon>Spermatophyta</taxon>
        <taxon>Magnoliopsida</taxon>
        <taxon>Liliopsida</taxon>
        <taxon>Poales</taxon>
        <taxon>Poaceae</taxon>
        <taxon>PACMAD clade</taxon>
        <taxon>Panicoideae</taxon>
        <taxon>Panicodae</taxon>
        <taxon>Paniceae</taxon>
        <taxon>Dichantheliinae</taxon>
        <taxon>Dichanthelium</taxon>
    </lineage>
</organism>
<reference evidence="3 4" key="1">
    <citation type="submission" date="2016-09" db="EMBL/GenBank/DDBJ databases">
        <title>The draft genome of Dichanthelium oligosanthes: A C3 panicoid grass species.</title>
        <authorList>
            <person name="Studer A.J."/>
            <person name="Schnable J.C."/>
            <person name="Brutnell T.P."/>
        </authorList>
    </citation>
    <scope>NUCLEOTIDE SEQUENCE [LARGE SCALE GENOMIC DNA]</scope>
    <source>
        <strain evidence="4">cv. Kellogg 1175</strain>
        <tissue evidence="3">Leaf</tissue>
    </source>
</reference>
<evidence type="ECO:0000313" key="4">
    <source>
        <dbReference type="Proteomes" id="UP000095767"/>
    </source>
</evidence>
<name>A0A1E5V006_9POAL</name>
<protein>
    <recommendedName>
        <fullName evidence="5">UBA domain-containing protein</fullName>
    </recommendedName>
</protein>
<feature type="region of interest" description="Disordered" evidence="1">
    <location>
        <begin position="72"/>
        <end position="94"/>
    </location>
</feature>
<dbReference type="EMBL" id="LWDX02056611">
    <property type="protein sequence ID" value="OEL18427.1"/>
    <property type="molecule type" value="Genomic_DNA"/>
</dbReference>
<gene>
    <name evidence="3" type="ORF">BAE44_0020553</name>
</gene>
<evidence type="ECO:0008006" key="5">
    <source>
        <dbReference type="Google" id="ProtNLM"/>
    </source>
</evidence>
<sequence>MIALIGLLCYANCILFSAAMPWPVDSMADLDDDDCVKPSSRPLDFWCPISLKLMCNPIVAPAVRLMSGERRRRGGCRGWKGQASAYGGREQGHPGGKSVMQLAHTGPSNTEKDALAMLLSLSGERENIGKLVEAGATEEAVSAISEAEAASVLSALSR</sequence>
<feature type="signal peptide" evidence="2">
    <location>
        <begin position="1"/>
        <end position="19"/>
    </location>
</feature>
<keyword evidence="4" id="KW-1185">Reference proteome</keyword>
<evidence type="ECO:0000256" key="1">
    <source>
        <dbReference type="SAM" id="MobiDB-lite"/>
    </source>
</evidence>
<feature type="chain" id="PRO_5009187583" description="UBA domain-containing protein" evidence="2">
    <location>
        <begin position="20"/>
        <end position="158"/>
    </location>
</feature>
<dbReference type="Proteomes" id="UP000095767">
    <property type="component" value="Unassembled WGS sequence"/>
</dbReference>